<dbReference type="NCBIfam" id="TIGR00231">
    <property type="entry name" value="small_GTP"/>
    <property type="match status" value="1"/>
</dbReference>
<dbReference type="InterPro" id="IPR005225">
    <property type="entry name" value="Small_GTP-bd"/>
</dbReference>
<feature type="region of interest" description="Disordered" evidence="15">
    <location>
        <begin position="1602"/>
        <end position="1666"/>
    </location>
</feature>
<keyword evidence="13" id="KW-0694">RNA-binding</keyword>
<dbReference type="SUPFAM" id="SSF54211">
    <property type="entry name" value="Ribosomal protein S5 domain 2-like"/>
    <property type="match status" value="1"/>
</dbReference>
<dbReference type="CDD" id="cd16261">
    <property type="entry name" value="EF2_snRNP_III"/>
    <property type="match status" value="1"/>
</dbReference>
<protein>
    <recommendedName>
        <fullName evidence="2">Elongation factor 2</fullName>
    </recommendedName>
</protein>
<evidence type="ECO:0000259" key="18">
    <source>
        <dbReference type="PROSITE" id="PS51722"/>
    </source>
</evidence>
<evidence type="ECO:0000256" key="13">
    <source>
        <dbReference type="PROSITE-ProRule" id="PRU00176"/>
    </source>
</evidence>
<comment type="subcellular location">
    <subcellularLocation>
        <location evidence="1">Cytoplasm</location>
    </subcellularLocation>
</comment>
<accession>A0AAN9UAD4</accession>
<dbReference type="InterPro" id="IPR000504">
    <property type="entry name" value="RRM_dom"/>
</dbReference>
<dbReference type="PANTHER" id="PTHR42908">
    <property type="entry name" value="TRANSLATION ELONGATION FACTOR-RELATED"/>
    <property type="match status" value="1"/>
</dbReference>
<dbReference type="InterPro" id="IPR020568">
    <property type="entry name" value="Ribosomal_Su5_D2-typ_SF"/>
</dbReference>
<evidence type="ECO:0000313" key="19">
    <source>
        <dbReference type="EMBL" id="KAK7743176.1"/>
    </source>
</evidence>
<evidence type="ECO:0000256" key="6">
    <source>
        <dbReference type="ARBA" id="ARBA00022768"/>
    </source>
</evidence>
<dbReference type="FunFam" id="3.30.70.870:FF:000002">
    <property type="entry name" value="Translation elongation factor 2"/>
    <property type="match status" value="1"/>
</dbReference>
<dbReference type="SUPFAM" id="SSF50447">
    <property type="entry name" value="Translation proteins"/>
    <property type="match status" value="1"/>
</dbReference>
<dbReference type="FunFam" id="3.30.70.240:FF:000003">
    <property type="entry name" value="Translation elongation factor 2"/>
    <property type="match status" value="1"/>
</dbReference>
<dbReference type="InterPro" id="IPR005517">
    <property type="entry name" value="Transl_elong_EFG/EF2_IV"/>
</dbReference>
<dbReference type="Gene3D" id="3.30.70.870">
    <property type="entry name" value="Elongation Factor G (Translational Gtpase), domain 3"/>
    <property type="match status" value="1"/>
</dbReference>
<keyword evidence="10" id="KW-0342">GTP-binding</keyword>
<dbReference type="GO" id="GO:0005829">
    <property type="term" value="C:cytosol"/>
    <property type="evidence" value="ECO:0007669"/>
    <property type="project" value="TreeGrafter"/>
</dbReference>
<keyword evidence="9" id="KW-0648">Protein biosynthesis</keyword>
<evidence type="ECO:0000259" key="16">
    <source>
        <dbReference type="PROSITE" id="PS50102"/>
    </source>
</evidence>
<feature type="compositionally biased region" description="Basic and acidic residues" evidence="15">
    <location>
        <begin position="1641"/>
        <end position="1650"/>
    </location>
</feature>
<dbReference type="InterPro" id="IPR035647">
    <property type="entry name" value="EFG_III/V"/>
</dbReference>
<evidence type="ECO:0000256" key="1">
    <source>
        <dbReference type="ARBA" id="ARBA00004496"/>
    </source>
</evidence>
<comment type="caution">
    <text evidence="19">The sequence shown here is derived from an EMBL/GenBank/DDBJ whole genome shotgun (WGS) entry which is preliminary data.</text>
</comment>
<gene>
    <name evidence="19" type="primary">EFT2</name>
    <name evidence="19" type="ORF">SLS53_004261</name>
</gene>
<feature type="region of interest" description="Disordered" evidence="15">
    <location>
        <begin position="1392"/>
        <end position="1420"/>
    </location>
</feature>
<dbReference type="InterPro" id="IPR009000">
    <property type="entry name" value="Transl_B-barrel_sf"/>
</dbReference>
<dbReference type="InterPro" id="IPR002483">
    <property type="entry name" value="PWI_dom"/>
</dbReference>
<keyword evidence="5" id="KW-0547">Nucleotide-binding</keyword>
<feature type="compositionally biased region" description="Basic and acidic residues" evidence="15">
    <location>
        <begin position="1195"/>
        <end position="1205"/>
    </location>
</feature>
<evidence type="ECO:0000256" key="8">
    <source>
        <dbReference type="ARBA" id="ARBA00022833"/>
    </source>
</evidence>
<dbReference type="InterPro" id="IPR000795">
    <property type="entry name" value="T_Tr_GTP-bd_dom"/>
</dbReference>
<keyword evidence="7 14" id="KW-0863">Zinc-finger</keyword>
<dbReference type="GO" id="GO:1990904">
    <property type="term" value="C:ribonucleoprotein complex"/>
    <property type="evidence" value="ECO:0007669"/>
    <property type="project" value="TreeGrafter"/>
</dbReference>
<feature type="compositionally biased region" description="Acidic residues" evidence="15">
    <location>
        <begin position="1611"/>
        <end position="1622"/>
    </location>
</feature>
<dbReference type="CDD" id="cd12257">
    <property type="entry name" value="RRM1_RBM26_like"/>
    <property type="match status" value="1"/>
</dbReference>
<dbReference type="Gene3D" id="3.40.50.300">
    <property type="entry name" value="P-loop containing nucleotide triphosphate hydrolases"/>
    <property type="match status" value="1"/>
</dbReference>
<sequence>MVNFTVDEIHDLMKKPTNVRNMSVIAHVDHGKSTLTDSLLAKAGIISTGKAGDARATDTRADEQERGITIKSTAISLYATLPEAEDLKDIRGQESDGTDFLINLIDSPGHVDFSSEVTAALRVTDGALVVVDTVEGVCVQTETVLRQALGERIKPVVIINKVDRALLELQVEKEDLYQSFSRTIESVNVVISTYFDKSLGDVQVYPDQGTVAFGSGLHGWAFTIRQFATRYAKKFGVDRNKMMERLWGDNYFNPKTKKWTKNGTYEGKQLERAFNQFILDPIFKIFSAVMNFKKDEITTLLEKLELKLTTEDREKEGKQLLKAVMRTFLPAADSLLEMMILYLPSPKTAQKYRAETLYEGPQDDKIFASIRDCEADPEKADLMLYVSKMVPTSDKGRFYAFGRVFSGTVKSGVKVRIQGPNYVPGRKEDLNEKAIQRVVLMMGGRVEAIDDIPAGNIVGLVGVDQFLLKSGTITTDKTAHNLKVMKFSVSPVVQRSVQVKNAQDLPKLVEGLKRLSKSDPCVLTYTSPSGEHIVAGAGELHLEICLADLEGDHAGVPLIVSDPVVQYRETVGAKSSITALSKSPNKHNRLYMIAEPLAEELSLAIEAGKINPRDDFKVRARLLADDFGWDVTDARKIWTFGPDTNGPNLLVDQTKAVQYLNEIKDSVVSGFQWASREGPVAEEPMRGVRWNLMDVTLHADSIHRGTGQIMPTTRRVLYASALLAEPALQEPVFLCEIQVPEQAMGGVYGVLSRRRGHVFGEEQRPGTPLFTIKSYLPVIESFGFNSDLRAATSGQAFPQSVFDHWQLLPGGSPLDPLSKVGTMVQEMRKRKGLKVEVPGVENYYDKLSDADADVLADYVLALLHHDDGSEDVKAKCQTEMSNFLTEDASVFVNDLFEAMKYKSYVPGAPPPPRSQPAGAPQTILPGLGATTMNQPAIPTGPAGGARKRGFQERGDFDAPNGREQVQGGRMFKQARRGARFGGPRGYVDPDRPRPPPQEHFGYPNATPFPQPSQAPSMPQFDLSNPMEAMRQLQQLSQQMGLQMPPFPDYSLQQQQGYQHQRMSQHGRKKCWDYEKKGYCPRGLNCKFEHSTGTEPIYNNLPAPQASGQIQLPNEGWYGPPFYYDAPDGNGDLPPLAGFQAIPDVNASFNSFNRFFGMPGLIQQAEYDPNSATVIQPPQIPQFSAQSIPTASNGHYNEHSREDRQGQQRRRMGGPRAPFSAEGPVHDRTQTKVVVESIPEENFEEEQIRAFFSQFGNVEEVTMMPYKRLAVVKYDNWGSANAAYKSPKVIFENRFVKVFWYKEEKHADIANGGANGTKNGVSAKGTSRLESAEPKLEEIDMEEFNRKQEEAQKLHEEKLKKKQEIERQRAELEKKQKELQAKQAAEKQRLLAKIASSSRKNSTGASGDGSGTEAKEGTTSKTEALRATLAKLQEEANALGIDPDGVKQEDDAMVSTYPPAYSRGGRGGHYRGRGGFTPRASFRGSGRGGRGHIQAAYAAFSLDNRPRTVAVRGVDFTTPEKGEALRRHLFVLPEGSAEVQVTPTVTHVNFSDRKSAEAFYYSVKDKRVQGIDGELELSWVANTAGPLPNSTINKVDLGTNVNENGGSGVAGQDDEGLDTDMADDAAANKGVDQNGGQPQGQHEVKEAKEAAGDLDYDVAGDNEWDIA</sequence>
<keyword evidence="8 14" id="KW-0862">Zinc</keyword>
<dbReference type="EMBL" id="JAJSPL020000014">
    <property type="protein sequence ID" value="KAK7743176.1"/>
    <property type="molecule type" value="Genomic_DNA"/>
</dbReference>
<dbReference type="InterPro" id="IPR031157">
    <property type="entry name" value="G_TR_CS"/>
</dbReference>
<dbReference type="FunFam" id="3.30.230.10:FF:000006">
    <property type="entry name" value="Translation elongation factor 2"/>
    <property type="match status" value="1"/>
</dbReference>
<feature type="compositionally biased region" description="Polar residues" evidence="15">
    <location>
        <begin position="1394"/>
        <end position="1404"/>
    </location>
</feature>
<evidence type="ECO:0000256" key="10">
    <source>
        <dbReference type="ARBA" id="ARBA00023134"/>
    </source>
</evidence>
<evidence type="ECO:0000256" key="7">
    <source>
        <dbReference type="ARBA" id="ARBA00022771"/>
    </source>
</evidence>
<dbReference type="InterPro" id="IPR000640">
    <property type="entry name" value="EFG_V-like"/>
</dbReference>
<dbReference type="InterPro" id="IPR012677">
    <property type="entry name" value="Nucleotide-bd_a/b_plait_sf"/>
</dbReference>
<dbReference type="CDD" id="cd04096">
    <property type="entry name" value="eEF2_snRNP_like_C"/>
    <property type="match status" value="1"/>
</dbReference>
<evidence type="ECO:0000256" key="3">
    <source>
        <dbReference type="ARBA" id="ARBA00022490"/>
    </source>
</evidence>
<dbReference type="PANTHER" id="PTHR42908:SF10">
    <property type="entry name" value="EUKARYOTIC TRANSLATION ELONGATION FACTOR 2"/>
    <property type="match status" value="1"/>
</dbReference>
<dbReference type="SUPFAM" id="SSF54928">
    <property type="entry name" value="RNA-binding domain, RBD"/>
    <property type="match status" value="1"/>
</dbReference>
<dbReference type="PROSITE" id="PS51722">
    <property type="entry name" value="G_TR_2"/>
    <property type="match status" value="1"/>
</dbReference>
<dbReference type="GO" id="GO:0043022">
    <property type="term" value="F:ribosome binding"/>
    <property type="evidence" value="ECO:0007669"/>
    <property type="project" value="TreeGrafter"/>
</dbReference>
<dbReference type="SUPFAM" id="SSF52540">
    <property type="entry name" value="P-loop containing nucleoside triphosphate hydrolases"/>
    <property type="match status" value="1"/>
</dbReference>
<evidence type="ECO:0000256" key="5">
    <source>
        <dbReference type="ARBA" id="ARBA00022741"/>
    </source>
</evidence>
<dbReference type="SUPFAM" id="SSF54980">
    <property type="entry name" value="EF-G C-terminal domain-like"/>
    <property type="match status" value="2"/>
</dbReference>
<dbReference type="InterPro" id="IPR014721">
    <property type="entry name" value="Ribsml_uS5_D2-typ_fold_subgr"/>
</dbReference>
<keyword evidence="3" id="KW-0963">Cytoplasm</keyword>
<feature type="compositionally biased region" description="Polar residues" evidence="15">
    <location>
        <begin position="1315"/>
        <end position="1328"/>
    </location>
</feature>
<dbReference type="FunFam" id="2.40.30.10:FF:000010">
    <property type="entry name" value="Translation elongation factor 2"/>
    <property type="match status" value="1"/>
</dbReference>
<dbReference type="GO" id="GO:0003723">
    <property type="term" value="F:RNA binding"/>
    <property type="evidence" value="ECO:0007669"/>
    <property type="project" value="UniProtKB-UniRule"/>
</dbReference>
<dbReference type="InterPro" id="IPR041095">
    <property type="entry name" value="EFG_II"/>
</dbReference>
<feature type="domain" description="C3H1-type" evidence="17">
    <location>
        <begin position="1064"/>
        <end position="1092"/>
    </location>
</feature>
<dbReference type="CDD" id="cd01681">
    <property type="entry name" value="aeEF2_snRNP_like_IV"/>
    <property type="match status" value="1"/>
</dbReference>
<evidence type="ECO:0000313" key="20">
    <source>
        <dbReference type="Proteomes" id="UP001320245"/>
    </source>
</evidence>
<feature type="region of interest" description="Disordered" evidence="15">
    <location>
        <begin position="1308"/>
        <end position="1342"/>
    </location>
</feature>
<feature type="domain" description="Tr-type G" evidence="18">
    <location>
        <begin position="17"/>
        <end position="255"/>
    </location>
</feature>
<dbReference type="InterPro" id="IPR027417">
    <property type="entry name" value="P-loop_NTPase"/>
</dbReference>
<evidence type="ECO:0000256" key="4">
    <source>
        <dbReference type="ARBA" id="ARBA00022723"/>
    </source>
</evidence>
<evidence type="ECO:0000256" key="12">
    <source>
        <dbReference type="ARBA" id="ARBA00043866"/>
    </source>
</evidence>
<dbReference type="FunFam" id="3.30.70.330:FF:000647">
    <property type="entry name" value="CCCH zinc finger and RRM domain protein"/>
    <property type="match status" value="1"/>
</dbReference>
<dbReference type="InterPro" id="IPR004161">
    <property type="entry name" value="EFTu-like_2"/>
</dbReference>
<dbReference type="PROSITE" id="PS50103">
    <property type="entry name" value="ZF_C3H1"/>
    <property type="match status" value="1"/>
</dbReference>
<evidence type="ECO:0000259" key="17">
    <source>
        <dbReference type="PROSITE" id="PS50103"/>
    </source>
</evidence>
<dbReference type="Proteomes" id="UP001320245">
    <property type="component" value="Unassembled WGS sequence"/>
</dbReference>
<keyword evidence="6 19" id="KW-0251">Elongation factor</keyword>
<dbReference type="InterPro" id="IPR000571">
    <property type="entry name" value="Znf_CCCH"/>
</dbReference>
<dbReference type="Pfam" id="PF14492">
    <property type="entry name" value="EFG_III"/>
    <property type="match status" value="1"/>
</dbReference>
<dbReference type="InterPro" id="IPR035979">
    <property type="entry name" value="RBD_domain_sf"/>
</dbReference>
<dbReference type="Pfam" id="PF01480">
    <property type="entry name" value="PWI"/>
    <property type="match status" value="1"/>
</dbReference>
<evidence type="ECO:0000256" key="11">
    <source>
        <dbReference type="ARBA" id="ARBA00024731"/>
    </source>
</evidence>
<dbReference type="Gene3D" id="2.40.30.10">
    <property type="entry name" value="Translation factors"/>
    <property type="match status" value="1"/>
</dbReference>
<feature type="compositionally biased region" description="Basic and acidic residues" evidence="15">
    <location>
        <begin position="1329"/>
        <end position="1342"/>
    </location>
</feature>
<proteinExistence type="predicted"/>
<keyword evidence="4 14" id="KW-0479">Metal-binding</keyword>
<comment type="function">
    <text evidence="11">Catalyzes the GTP-dependent ribosomal translocation step during translation elongation. During this step, the ribosome changes from the pre-translocational (PRE) to the post-translocational (POST) state as the newly formed A-site-bound peptidyl-tRNA and P-site-bound deacylated tRNA move to the P and E sites, respectively. Catalyzes the coordinated movement of the two tRNA molecules, the mRNA and conformational changes in the ribosome.</text>
</comment>
<dbReference type="Gene3D" id="3.30.70.240">
    <property type="match status" value="1"/>
</dbReference>
<dbReference type="SUPFAM" id="SSF90229">
    <property type="entry name" value="CCCH zinc finger"/>
    <property type="match status" value="1"/>
</dbReference>
<dbReference type="InterPro" id="IPR036855">
    <property type="entry name" value="Znf_CCCH_sf"/>
</dbReference>
<dbReference type="GO" id="GO:0003746">
    <property type="term" value="F:translation elongation factor activity"/>
    <property type="evidence" value="ECO:0007669"/>
    <property type="project" value="UniProtKB-KW"/>
</dbReference>
<keyword evidence="20" id="KW-1185">Reference proteome</keyword>
<organism evidence="19 20">
    <name type="scientific">Cytospora paraplurivora</name>
    <dbReference type="NCBI Taxonomy" id="2898453"/>
    <lineage>
        <taxon>Eukaryota</taxon>
        <taxon>Fungi</taxon>
        <taxon>Dikarya</taxon>
        <taxon>Ascomycota</taxon>
        <taxon>Pezizomycotina</taxon>
        <taxon>Sordariomycetes</taxon>
        <taxon>Sordariomycetidae</taxon>
        <taxon>Diaporthales</taxon>
        <taxon>Cytosporaceae</taxon>
        <taxon>Cytospora</taxon>
    </lineage>
</organism>
<dbReference type="Pfam" id="PF00076">
    <property type="entry name" value="RRM_1"/>
    <property type="match status" value="1"/>
</dbReference>
<dbReference type="PRINTS" id="PR00315">
    <property type="entry name" value="ELONGATNFCT"/>
</dbReference>
<dbReference type="Pfam" id="PF00679">
    <property type="entry name" value="EFG_C"/>
    <property type="match status" value="1"/>
</dbReference>
<feature type="zinc finger region" description="C3H1-type" evidence="14">
    <location>
        <begin position="1064"/>
        <end position="1092"/>
    </location>
</feature>
<dbReference type="Gene3D" id="3.30.230.10">
    <property type="match status" value="1"/>
</dbReference>
<dbReference type="CDD" id="cd01885">
    <property type="entry name" value="EF2"/>
    <property type="match status" value="1"/>
</dbReference>
<dbReference type="FunFam" id="3.40.50.300:FF:000058">
    <property type="entry name" value="Translation elongation factor 2"/>
    <property type="match status" value="1"/>
</dbReference>
<dbReference type="GO" id="GO:0008270">
    <property type="term" value="F:zinc ion binding"/>
    <property type="evidence" value="ECO:0007669"/>
    <property type="project" value="UniProtKB-KW"/>
</dbReference>
<feature type="compositionally biased region" description="Polar residues" evidence="15">
    <location>
        <begin position="1183"/>
        <end position="1194"/>
    </location>
</feature>
<reference evidence="19 20" key="1">
    <citation type="journal article" date="2023" name="PLoS ONE">
        <title>Cytospora paraplurivora sp. nov. isolated from orchards with fruit tree decline syndrome in Ontario, Canada.</title>
        <authorList>
            <person name="Ilyukhin E."/>
            <person name="Nguyen H.D.T."/>
            <person name="Castle A.J."/>
            <person name="Ellouze W."/>
        </authorList>
    </citation>
    <scope>NUCLEOTIDE SEQUENCE [LARGE SCALE GENOMIC DNA]</scope>
    <source>
        <strain evidence="19 20">FDS-564</strain>
    </source>
</reference>
<evidence type="ECO:0000256" key="14">
    <source>
        <dbReference type="PROSITE-ProRule" id="PRU00723"/>
    </source>
</evidence>
<dbReference type="GO" id="GO:0005525">
    <property type="term" value="F:GTP binding"/>
    <property type="evidence" value="ECO:0007669"/>
    <property type="project" value="UniProtKB-KW"/>
</dbReference>
<evidence type="ECO:0000256" key="15">
    <source>
        <dbReference type="SAM" id="MobiDB-lite"/>
    </source>
</evidence>
<dbReference type="Pfam" id="PF03144">
    <property type="entry name" value="GTP_EFTU_D2"/>
    <property type="match status" value="1"/>
</dbReference>
<evidence type="ECO:0000256" key="9">
    <source>
        <dbReference type="ARBA" id="ARBA00022917"/>
    </source>
</evidence>
<feature type="domain" description="RRM" evidence="16">
    <location>
        <begin position="1230"/>
        <end position="1302"/>
    </location>
</feature>
<dbReference type="PROSITE" id="PS50102">
    <property type="entry name" value="RRM"/>
    <property type="match status" value="1"/>
</dbReference>
<dbReference type="Pfam" id="PF03764">
    <property type="entry name" value="EFG_IV"/>
    <property type="match status" value="1"/>
</dbReference>
<evidence type="ECO:0000256" key="2">
    <source>
        <dbReference type="ARBA" id="ARBA00017891"/>
    </source>
</evidence>
<dbReference type="GO" id="GO:0003924">
    <property type="term" value="F:GTPase activity"/>
    <property type="evidence" value="ECO:0007669"/>
    <property type="project" value="InterPro"/>
</dbReference>
<dbReference type="Pfam" id="PF00009">
    <property type="entry name" value="GTP_EFTU"/>
    <property type="match status" value="1"/>
</dbReference>
<dbReference type="Gene3D" id="3.30.70.330">
    <property type="match status" value="1"/>
</dbReference>
<name>A0AAN9UAD4_9PEZI</name>
<dbReference type="SMART" id="SM00889">
    <property type="entry name" value="EFG_IV"/>
    <property type="match status" value="1"/>
</dbReference>
<comment type="function">
    <text evidence="12">May be involved in the turnover of nuclear polyadenylated (pA+) RNA.</text>
</comment>
<dbReference type="SMART" id="SM00838">
    <property type="entry name" value="EFG_C"/>
    <property type="match status" value="1"/>
</dbReference>
<dbReference type="PROSITE" id="PS00301">
    <property type="entry name" value="G_TR_1"/>
    <property type="match status" value="1"/>
</dbReference>
<feature type="region of interest" description="Disordered" evidence="15">
    <location>
        <begin position="1183"/>
        <end position="1223"/>
    </location>
</feature>
<feature type="compositionally biased region" description="Acidic residues" evidence="15">
    <location>
        <begin position="1651"/>
        <end position="1666"/>
    </location>
</feature>
<dbReference type="SMART" id="SM00360">
    <property type="entry name" value="RRM"/>
    <property type="match status" value="1"/>
</dbReference>
<feature type="region of interest" description="Disordered" evidence="15">
    <location>
        <begin position="1454"/>
        <end position="1487"/>
    </location>
</feature>